<accession>A0A4V4LPZ0</accession>
<evidence type="ECO:0000313" key="3">
    <source>
        <dbReference type="Proteomes" id="UP000304947"/>
    </source>
</evidence>
<protein>
    <submittedName>
        <fullName evidence="2">Alpha/beta-hydrolase</fullName>
    </submittedName>
</protein>
<dbReference type="EMBL" id="QZBU01000003">
    <property type="protein sequence ID" value="TIA76473.1"/>
    <property type="molecule type" value="Genomic_DNA"/>
</dbReference>
<sequence>MKIVFEWLRTNIDGFGGDKDNITAIGQSAGGESLSLHNLSGRKDPLYKRSIMFSGTPLTMPDKTPSEHQDNFIAQAKKLEIDTENLTSKQIAEKMIACDVSKIRDLSYVGQPCVDSEIIPHKDHANQKSIAAGKVDQVEWLESQIISSCTYDGSISNIMMRGDDKRKNHAKSFIKIAKEVLNNPERLLKIYDVDETTGDEEALEKICQFESDIGFFSAALSMVKGTADKTTTYFQLFDLGNPFRGPLEQQKFASHTWDIVALLGAYEGRLPEDYVKKIREWREGYIRYMVDGEAPWAKFDKSAKEAIIILPNEGMARETTLSSVLEGRLGELLNLAEEEGPDGADILWQGVCRRWLMKGE</sequence>
<dbReference type="Pfam" id="PF00135">
    <property type="entry name" value="COesterase"/>
    <property type="match status" value="1"/>
</dbReference>
<evidence type="ECO:0000259" key="1">
    <source>
        <dbReference type="Pfam" id="PF00135"/>
    </source>
</evidence>
<dbReference type="GO" id="GO:0016787">
    <property type="term" value="F:hydrolase activity"/>
    <property type="evidence" value="ECO:0007669"/>
    <property type="project" value="UniProtKB-KW"/>
</dbReference>
<dbReference type="InterPro" id="IPR002018">
    <property type="entry name" value="CarbesteraseB"/>
</dbReference>
<proteinExistence type="predicted"/>
<dbReference type="SUPFAM" id="SSF53474">
    <property type="entry name" value="alpha/beta-Hydrolases"/>
    <property type="match status" value="1"/>
</dbReference>
<dbReference type="Gene3D" id="3.40.50.1820">
    <property type="entry name" value="alpha/beta hydrolase"/>
    <property type="match status" value="1"/>
</dbReference>
<gene>
    <name evidence="2" type="ORF">D6C83_00042</name>
</gene>
<name>A0A4V4LPZ0_AURPU</name>
<keyword evidence="2" id="KW-0378">Hydrolase</keyword>
<dbReference type="InterPro" id="IPR029058">
    <property type="entry name" value="AB_hydrolase_fold"/>
</dbReference>
<evidence type="ECO:0000313" key="2">
    <source>
        <dbReference type="EMBL" id="TIA76473.1"/>
    </source>
</evidence>
<feature type="domain" description="Carboxylesterase type B" evidence="1">
    <location>
        <begin position="6"/>
        <end position="268"/>
    </location>
</feature>
<organism evidence="2 3">
    <name type="scientific">Aureobasidium pullulans</name>
    <name type="common">Black yeast</name>
    <name type="synonym">Pullularia pullulans</name>
    <dbReference type="NCBI Taxonomy" id="5580"/>
    <lineage>
        <taxon>Eukaryota</taxon>
        <taxon>Fungi</taxon>
        <taxon>Dikarya</taxon>
        <taxon>Ascomycota</taxon>
        <taxon>Pezizomycotina</taxon>
        <taxon>Dothideomycetes</taxon>
        <taxon>Dothideomycetidae</taxon>
        <taxon>Dothideales</taxon>
        <taxon>Saccotheciaceae</taxon>
        <taxon>Aureobasidium</taxon>
    </lineage>
</organism>
<dbReference type="Proteomes" id="UP000304947">
    <property type="component" value="Unassembled WGS sequence"/>
</dbReference>
<dbReference type="AlphaFoldDB" id="A0A4V4LPZ0"/>
<comment type="caution">
    <text evidence="2">The sequence shown here is derived from an EMBL/GenBank/DDBJ whole genome shotgun (WGS) entry which is preliminary data.</text>
</comment>
<reference evidence="2 3" key="1">
    <citation type="submission" date="2018-10" db="EMBL/GenBank/DDBJ databases">
        <title>Fifty Aureobasidium pullulans genomes reveal a recombining polyextremotolerant generalist.</title>
        <authorList>
            <person name="Gostincar C."/>
            <person name="Turk M."/>
            <person name="Zajc J."/>
            <person name="Gunde-Cimerman N."/>
        </authorList>
    </citation>
    <scope>NUCLEOTIDE SEQUENCE [LARGE SCALE GENOMIC DNA]</scope>
    <source>
        <strain evidence="2 3">EXF-3380</strain>
    </source>
</reference>
<dbReference type="InterPro" id="IPR050309">
    <property type="entry name" value="Type-B_Carboxylest/Lipase"/>
</dbReference>
<dbReference type="PANTHER" id="PTHR11559">
    <property type="entry name" value="CARBOXYLESTERASE"/>
    <property type="match status" value="1"/>
</dbReference>